<sequence>MEAHVNTQEANRQNKVCKYYKRSTVASLTSETKSEREGVRRIYSIPVVGLPLSPT</sequence>
<evidence type="ECO:0000313" key="2">
    <source>
        <dbReference type="Proteomes" id="UP000188268"/>
    </source>
</evidence>
<dbReference type="Gramene" id="OMO72905">
    <property type="protein sequence ID" value="OMO72905"/>
    <property type="gene ID" value="CCACVL1_17535"/>
</dbReference>
<accession>A0A1R3HRA0</accession>
<gene>
    <name evidence="1" type="ORF">CCACVL1_17535</name>
</gene>
<dbReference type="AlphaFoldDB" id="A0A1R3HRA0"/>
<dbReference type="Proteomes" id="UP000188268">
    <property type="component" value="Unassembled WGS sequence"/>
</dbReference>
<comment type="caution">
    <text evidence="1">The sequence shown here is derived from an EMBL/GenBank/DDBJ whole genome shotgun (WGS) entry which is preliminary data.</text>
</comment>
<organism evidence="1 2">
    <name type="scientific">Corchorus capsularis</name>
    <name type="common">Jute</name>
    <dbReference type="NCBI Taxonomy" id="210143"/>
    <lineage>
        <taxon>Eukaryota</taxon>
        <taxon>Viridiplantae</taxon>
        <taxon>Streptophyta</taxon>
        <taxon>Embryophyta</taxon>
        <taxon>Tracheophyta</taxon>
        <taxon>Spermatophyta</taxon>
        <taxon>Magnoliopsida</taxon>
        <taxon>eudicotyledons</taxon>
        <taxon>Gunneridae</taxon>
        <taxon>Pentapetalae</taxon>
        <taxon>rosids</taxon>
        <taxon>malvids</taxon>
        <taxon>Malvales</taxon>
        <taxon>Malvaceae</taxon>
        <taxon>Grewioideae</taxon>
        <taxon>Apeibeae</taxon>
        <taxon>Corchorus</taxon>
    </lineage>
</organism>
<keyword evidence="2" id="KW-1185">Reference proteome</keyword>
<evidence type="ECO:0000313" key="1">
    <source>
        <dbReference type="EMBL" id="OMO72905.1"/>
    </source>
</evidence>
<dbReference type="EMBL" id="AWWV01011317">
    <property type="protein sequence ID" value="OMO72905.1"/>
    <property type="molecule type" value="Genomic_DNA"/>
</dbReference>
<name>A0A1R3HRA0_COCAP</name>
<reference evidence="1 2" key="1">
    <citation type="submission" date="2013-09" db="EMBL/GenBank/DDBJ databases">
        <title>Corchorus capsularis genome sequencing.</title>
        <authorList>
            <person name="Alam M."/>
            <person name="Haque M.S."/>
            <person name="Islam M.S."/>
            <person name="Emdad E.M."/>
            <person name="Islam M.M."/>
            <person name="Ahmed B."/>
            <person name="Halim A."/>
            <person name="Hossen Q.M.M."/>
            <person name="Hossain M.Z."/>
            <person name="Ahmed R."/>
            <person name="Khan M.M."/>
            <person name="Islam R."/>
            <person name="Rashid M.M."/>
            <person name="Khan S.A."/>
            <person name="Rahman M.S."/>
            <person name="Alam M."/>
        </authorList>
    </citation>
    <scope>NUCLEOTIDE SEQUENCE [LARGE SCALE GENOMIC DNA]</scope>
    <source>
        <strain evidence="2">cv. CVL-1</strain>
        <tissue evidence="1">Whole seedling</tissue>
    </source>
</reference>
<protein>
    <submittedName>
        <fullName evidence="1">Uncharacterized protein</fullName>
    </submittedName>
</protein>
<proteinExistence type="predicted"/>